<sequence>MFRVERPGAMSINFGLRHEIKNRVIGQRDNFIDFVGRAETIKEMNKWHAAFQRRDVRNESKVLRFLDVCRTQHRATRLAHRHDVGMIAKNRECMCGNGTCRYMQDKRCEFACQFVQRRDHQQQTLR</sequence>
<reference evidence="1 2" key="1">
    <citation type="submission" date="2018-06" db="EMBL/GenBank/DDBJ databases">
        <authorList>
            <consortium name="Pathogen Informatics"/>
            <person name="Doyle S."/>
        </authorList>
    </citation>
    <scope>NUCLEOTIDE SEQUENCE [LARGE SCALE GENOMIC DNA]</scope>
    <source>
        <strain evidence="1 2">NCTC11341</strain>
    </source>
</reference>
<accession>A0A376YMN1</accession>
<proteinExistence type="predicted"/>
<dbReference type="AlphaFoldDB" id="A0A376YMN1"/>
<organism evidence="1 2">
    <name type="scientific">Escherichia coli</name>
    <dbReference type="NCBI Taxonomy" id="562"/>
    <lineage>
        <taxon>Bacteria</taxon>
        <taxon>Pseudomonadati</taxon>
        <taxon>Pseudomonadota</taxon>
        <taxon>Gammaproteobacteria</taxon>
        <taxon>Enterobacterales</taxon>
        <taxon>Enterobacteriaceae</taxon>
        <taxon>Escherichia</taxon>
    </lineage>
</organism>
<dbReference type="Proteomes" id="UP000254428">
    <property type="component" value="Unassembled WGS sequence"/>
</dbReference>
<protein>
    <submittedName>
        <fullName evidence="1">Uncharacterized protein</fullName>
    </submittedName>
</protein>
<evidence type="ECO:0000313" key="1">
    <source>
        <dbReference type="EMBL" id="STJ92111.1"/>
    </source>
</evidence>
<evidence type="ECO:0000313" key="2">
    <source>
        <dbReference type="Proteomes" id="UP000254428"/>
    </source>
</evidence>
<name>A0A376YMN1_ECOLX</name>
<gene>
    <name evidence="1" type="ORF">NCTC11341_06634</name>
</gene>
<dbReference type="EMBL" id="UGBT01000003">
    <property type="protein sequence ID" value="STJ92111.1"/>
    <property type="molecule type" value="Genomic_DNA"/>
</dbReference>